<proteinExistence type="predicted"/>
<dbReference type="AlphaFoldDB" id="A0A0A9DEH6"/>
<protein>
    <submittedName>
        <fullName evidence="1">Uncharacterized protein</fullName>
    </submittedName>
</protein>
<organism evidence="1">
    <name type="scientific">Arundo donax</name>
    <name type="common">Giant reed</name>
    <name type="synonym">Donax arundinaceus</name>
    <dbReference type="NCBI Taxonomy" id="35708"/>
    <lineage>
        <taxon>Eukaryota</taxon>
        <taxon>Viridiplantae</taxon>
        <taxon>Streptophyta</taxon>
        <taxon>Embryophyta</taxon>
        <taxon>Tracheophyta</taxon>
        <taxon>Spermatophyta</taxon>
        <taxon>Magnoliopsida</taxon>
        <taxon>Liliopsida</taxon>
        <taxon>Poales</taxon>
        <taxon>Poaceae</taxon>
        <taxon>PACMAD clade</taxon>
        <taxon>Arundinoideae</taxon>
        <taxon>Arundineae</taxon>
        <taxon>Arundo</taxon>
    </lineage>
</organism>
<sequence>MVLPISPLAFAADVPASPASSAAKPADFSQVAAAAAAAEVQNGIPGRSSGYRPPWWWSEESITPWLKAWSWTSGICRSFCWLGNGARRGGAAHELRA</sequence>
<reference evidence="1" key="1">
    <citation type="submission" date="2014-09" db="EMBL/GenBank/DDBJ databases">
        <authorList>
            <person name="Magalhaes I.L.F."/>
            <person name="Oliveira U."/>
            <person name="Santos F.R."/>
            <person name="Vidigal T.H.D.A."/>
            <person name="Brescovit A.D."/>
            <person name="Santos A.J."/>
        </authorList>
    </citation>
    <scope>NUCLEOTIDE SEQUENCE</scope>
    <source>
        <tissue evidence="1">Shoot tissue taken approximately 20 cm above the soil surface</tissue>
    </source>
</reference>
<dbReference type="EMBL" id="GBRH01212812">
    <property type="protein sequence ID" value="JAD85083.1"/>
    <property type="molecule type" value="Transcribed_RNA"/>
</dbReference>
<evidence type="ECO:0000313" key="1">
    <source>
        <dbReference type="EMBL" id="JAD85083.1"/>
    </source>
</evidence>
<reference evidence="1" key="2">
    <citation type="journal article" date="2015" name="Data Brief">
        <title>Shoot transcriptome of the giant reed, Arundo donax.</title>
        <authorList>
            <person name="Barrero R.A."/>
            <person name="Guerrero F.D."/>
            <person name="Moolhuijzen P."/>
            <person name="Goolsby J.A."/>
            <person name="Tidwell J."/>
            <person name="Bellgard S.E."/>
            <person name="Bellgard M.I."/>
        </authorList>
    </citation>
    <scope>NUCLEOTIDE SEQUENCE</scope>
    <source>
        <tissue evidence="1">Shoot tissue taken approximately 20 cm above the soil surface</tissue>
    </source>
</reference>
<accession>A0A0A9DEH6</accession>
<name>A0A0A9DEH6_ARUDO</name>